<reference evidence="2 3" key="1">
    <citation type="submission" date="2023-07" db="EMBL/GenBank/DDBJ databases">
        <title>Sequencing the genomes of 1000 actinobacteria strains.</title>
        <authorList>
            <person name="Klenk H.-P."/>
        </authorList>
    </citation>
    <scope>NUCLEOTIDE SEQUENCE [LARGE SCALE GENOMIC DNA]</scope>
    <source>
        <strain evidence="2 3">DSM 44388</strain>
    </source>
</reference>
<dbReference type="RefSeq" id="WP_307237192.1">
    <property type="nucleotide sequence ID" value="NZ_JAUSQZ010000001.1"/>
</dbReference>
<keyword evidence="3" id="KW-1185">Reference proteome</keyword>
<name>A0ABT9NWG9_9ACTN</name>
<dbReference type="EMBL" id="JAUSQZ010000001">
    <property type="protein sequence ID" value="MDP9824504.1"/>
    <property type="molecule type" value="Genomic_DNA"/>
</dbReference>
<accession>A0ABT9NWG9</accession>
<keyword evidence="1" id="KW-1133">Transmembrane helix</keyword>
<keyword evidence="1" id="KW-0812">Transmembrane</keyword>
<keyword evidence="1" id="KW-0472">Membrane</keyword>
<comment type="caution">
    <text evidence="2">The sequence shown here is derived from an EMBL/GenBank/DDBJ whole genome shotgun (WGS) entry which is preliminary data.</text>
</comment>
<sequence length="101" mass="10450">MILTAVVTLAVINVLFKAAGPALLGDRAFPPRVEALVTALPVVLLAGLLTVDLTGARWESADWTLLPGLGAALLLRVALGRPHLLCLAVAVTVTIAVRHAV</sequence>
<proteinExistence type="predicted"/>
<evidence type="ECO:0000313" key="3">
    <source>
        <dbReference type="Proteomes" id="UP001235712"/>
    </source>
</evidence>
<gene>
    <name evidence="2" type="ORF">J2S57_000253</name>
</gene>
<feature type="transmembrane region" description="Helical" evidence="1">
    <location>
        <begin position="33"/>
        <end position="51"/>
    </location>
</feature>
<organism evidence="2 3">
    <name type="scientific">Kineosporia succinea</name>
    <dbReference type="NCBI Taxonomy" id="84632"/>
    <lineage>
        <taxon>Bacteria</taxon>
        <taxon>Bacillati</taxon>
        <taxon>Actinomycetota</taxon>
        <taxon>Actinomycetes</taxon>
        <taxon>Kineosporiales</taxon>
        <taxon>Kineosporiaceae</taxon>
        <taxon>Kineosporia</taxon>
    </lineage>
</organism>
<protein>
    <submittedName>
        <fullName evidence="2">Cyanate permease</fullName>
    </submittedName>
</protein>
<dbReference type="Proteomes" id="UP001235712">
    <property type="component" value="Unassembled WGS sequence"/>
</dbReference>
<evidence type="ECO:0000256" key="1">
    <source>
        <dbReference type="SAM" id="Phobius"/>
    </source>
</evidence>
<evidence type="ECO:0000313" key="2">
    <source>
        <dbReference type="EMBL" id="MDP9824504.1"/>
    </source>
</evidence>